<evidence type="ECO:0000256" key="2">
    <source>
        <dbReference type="SAM" id="Phobius"/>
    </source>
</evidence>
<keyword evidence="5" id="KW-1185">Reference proteome</keyword>
<feature type="compositionally biased region" description="Basic and acidic residues" evidence="1">
    <location>
        <begin position="122"/>
        <end position="136"/>
    </location>
</feature>
<accession>A0A6A7ARQ1</accession>
<gene>
    <name evidence="4" type="ORF">T440DRAFT_256730</name>
</gene>
<feature type="compositionally biased region" description="Basic and acidic residues" evidence="1">
    <location>
        <begin position="40"/>
        <end position="49"/>
    </location>
</feature>
<keyword evidence="3" id="KW-0732">Signal</keyword>
<keyword evidence="2" id="KW-0472">Membrane</keyword>
<sequence>MPNPIFFTACLLAICLPILSVQLPRTAFYTRLRSNPPETRSTRCSETTDKTTTTRNTIPPPPPSPQHQPQHRRHKESSPQPAPEFVRRRSTAAREQTEATAQNFDGTHSGAASAEEEGGDVSPRRKPWDPPYPRRESVRVGSWRILPPVPRRERGSVVEEEERNVAEVNGEGGRENVPLGRSVQEVGGGEQRGDTAGAEKKSKGMLLVWVGAAIVAVLLFLLAFAVLIAHCLAWFLVYKTEARLGEARRGIMMSGDMRLCLCAA</sequence>
<evidence type="ECO:0000256" key="1">
    <source>
        <dbReference type="SAM" id="MobiDB-lite"/>
    </source>
</evidence>
<evidence type="ECO:0000313" key="4">
    <source>
        <dbReference type="EMBL" id="KAF2845733.1"/>
    </source>
</evidence>
<feature type="region of interest" description="Disordered" evidence="1">
    <location>
        <begin position="33"/>
        <end position="136"/>
    </location>
</feature>
<evidence type="ECO:0008006" key="6">
    <source>
        <dbReference type="Google" id="ProtNLM"/>
    </source>
</evidence>
<dbReference type="OrthoDB" id="3797881at2759"/>
<reference evidence="4" key="1">
    <citation type="submission" date="2020-01" db="EMBL/GenBank/DDBJ databases">
        <authorList>
            <consortium name="DOE Joint Genome Institute"/>
            <person name="Haridas S."/>
            <person name="Albert R."/>
            <person name="Binder M."/>
            <person name="Bloem J."/>
            <person name="Labutti K."/>
            <person name="Salamov A."/>
            <person name="Andreopoulos B."/>
            <person name="Baker S.E."/>
            <person name="Barry K."/>
            <person name="Bills G."/>
            <person name="Bluhm B.H."/>
            <person name="Cannon C."/>
            <person name="Castanera R."/>
            <person name="Culley D.E."/>
            <person name="Daum C."/>
            <person name="Ezra D."/>
            <person name="Gonzalez J.B."/>
            <person name="Henrissat B."/>
            <person name="Kuo A."/>
            <person name="Liang C."/>
            <person name="Lipzen A."/>
            <person name="Lutzoni F."/>
            <person name="Magnuson J."/>
            <person name="Mondo S."/>
            <person name="Nolan M."/>
            <person name="Ohm R."/>
            <person name="Pangilinan J."/>
            <person name="Park H.-J."/>
            <person name="Ramirez L."/>
            <person name="Alfaro M."/>
            <person name="Sun H."/>
            <person name="Tritt A."/>
            <person name="Yoshinaga Y."/>
            <person name="Zwiers L.-H."/>
            <person name="Turgeon B.G."/>
            <person name="Goodwin S.B."/>
            <person name="Spatafora J.W."/>
            <person name="Crous P.W."/>
            <person name="Grigoriev I.V."/>
        </authorList>
    </citation>
    <scope>NUCLEOTIDE SEQUENCE</scope>
    <source>
        <strain evidence="4">IPT5</strain>
    </source>
</reference>
<organism evidence="4 5">
    <name type="scientific">Plenodomus tracheiphilus IPT5</name>
    <dbReference type="NCBI Taxonomy" id="1408161"/>
    <lineage>
        <taxon>Eukaryota</taxon>
        <taxon>Fungi</taxon>
        <taxon>Dikarya</taxon>
        <taxon>Ascomycota</taxon>
        <taxon>Pezizomycotina</taxon>
        <taxon>Dothideomycetes</taxon>
        <taxon>Pleosporomycetidae</taxon>
        <taxon>Pleosporales</taxon>
        <taxon>Pleosporineae</taxon>
        <taxon>Leptosphaeriaceae</taxon>
        <taxon>Plenodomus</taxon>
    </lineage>
</organism>
<feature type="transmembrane region" description="Helical" evidence="2">
    <location>
        <begin position="206"/>
        <end position="238"/>
    </location>
</feature>
<feature type="region of interest" description="Disordered" evidence="1">
    <location>
        <begin position="165"/>
        <end position="197"/>
    </location>
</feature>
<protein>
    <recommendedName>
        <fullName evidence="6">Transmembrane protein</fullName>
    </recommendedName>
</protein>
<name>A0A6A7ARQ1_9PLEO</name>
<keyword evidence="2" id="KW-0812">Transmembrane</keyword>
<feature type="chain" id="PRO_5025516904" description="Transmembrane protein" evidence="3">
    <location>
        <begin position="21"/>
        <end position="264"/>
    </location>
</feature>
<dbReference type="AlphaFoldDB" id="A0A6A7ARQ1"/>
<evidence type="ECO:0000256" key="3">
    <source>
        <dbReference type="SAM" id="SignalP"/>
    </source>
</evidence>
<keyword evidence="2" id="KW-1133">Transmembrane helix</keyword>
<feature type="signal peptide" evidence="3">
    <location>
        <begin position="1"/>
        <end position="20"/>
    </location>
</feature>
<evidence type="ECO:0000313" key="5">
    <source>
        <dbReference type="Proteomes" id="UP000799423"/>
    </source>
</evidence>
<proteinExistence type="predicted"/>
<dbReference type="EMBL" id="MU006342">
    <property type="protein sequence ID" value="KAF2845733.1"/>
    <property type="molecule type" value="Genomic_DNA"/>
</dbReference>
<dbReference type="Proteomes" id="UP000799423">
    <property type="component" value="Unassembled WGS sequence"/>
</dbReference>